<keyword evidence="1" id="KW-0472">Membrane</keyword>
<keyword evidence="3" id="KW-1185">Reference proteome</keyword>
<gene>
    <name evidence="2" type="ORF">NFI88_05915</name>
</gene>
<dbReference type="RefSeq" id="WP_422919106.1">
    <property type="nucleotide sequence ID" value="NZ_JAMZEJ010000003.1"/>
</dbReference>
<keyword evidence="1" id="KW-1133">Transmembrane helix</keyword>
<proteinExistence type="predicted"/>
<protein>
    <submittedName>
        <fullName evidence="2">Uncharacterized protein</fullName>
    </submittedName>
</protein>
<name>A0ABT1VVL0_9PROT</name>
<dbReference type="Proteomes" id="UP001524547">
    <property type="component" value="Unassembled WGS sequence"/>
</dbReference>
<evidence type="ECO:0000256" key="1">
    <source>
        <dbReference type="SAM" id="Phobius"/>
    </source>
</evidence>
<reference evidence="2 3" key="1">
    <citation type="submission" date="2022-06" db="EMBL/GenBank/DDBJ databases">
        <title>Rhizosaccharibacter gen. nov. sp. nov. KSS12, endophytic bacteria isolated from sugarcane.</title>
        <authorList>
            <person name="Pitiwittayakul N."/>
        </authorList>
    </citation>
    <scope>NUCLEOTIDE SEQUENCE [LARGE SCALE GENOMIC DNA]</scope>
    <source>
        <strain evidence="2 3">KSS12</strain>
    </source>
</reference>
<evidence type="ECO:0000313" key="3">
    <source>
        <dbReference type="Proteomes" id="UP001524547"/>
    </source>
</evidence>
<dbReference type="EMBL" id="JAMZEJ010000003">
    <property type="protein sequence ID" value="MCQ8240379.1"/>
    <property type="molecule type" value="Genomic_DNA"/>
</dbReference>
<feature type="transmembrane region" description="Helical" evidence="1">
    <location>
        <begin position="12"/>
        <end position="33"/>
    </location>
</feature>
<keyword evidence="1" id="KW-0812">Transmembrane</keyword>
<sequence>MSIKIVLRLLKEFIDYFASFITPAAAVFAVIYARDAYLEAKNQSETAKSALVADYRPWLAVKSSLDEFIVLDEAGSVMISTKSIVVNHGHAPALSSKVSYDAVLGPFTDDQRHEALSSLCSRQKKQFSSKSVTVVFPDETVDLSDNNNPATISGLEVIQKHHQQEYLMNNLLRLPDEPHMTLASGTEIIDLVGCITYEFSGSSELHQTGFIYGVRQRLSGKEGLAFGNQQVINPMDNSQTTEWTSPDIQTKIPGKIENSKLTLEQENSGSIAN</sequence>
<evidence type="ECO:0000313" key="2">
    <source>
        <dbReference type="EMBL" id="MCQ8240379.1"/>
    </source>
</evidence>
<organism evidence="2 3">
    <name type="scientific">Rhizosaccharibacter radicis</name>
    <dbReference type="NCBI Taxonomy" id="2782605"/>
    <lineage>
        <taxon>Bacteria</taxon>
        <taxon>Pseudomonadati</taxon>
        <taxon>Pseudomonadota</taxon>
        <taxon>Alphaproteobacteria</taxon>
        <taxon>Acetobacterales</taxon>
        <taxon>Acetobacteraceae</taxon>
        <taxon>Rhizosaccharibacter</taxon>
    </lineage>
</organism>
<comment type="caution">
    <text evidence="2">The sequence shown here is derived from an EMBL/GenBank/DDBJ whole genome shotgun (WGS) entry which is preliminary data.</text>
</comment>
<accession>A0ABT1VVL0</accession>